<evidence type="ECO:0000313" key="3">
    <source>
        <dbReference type="Proteomes" id="UP000076761"/>
    </source>
</evidence>
<feature type="region of interest" description="Disordered" evidence="1">
    <location>
        <begin position="70"/>
        <end position="159"/>
    </location>
</feature>
<evidence type="ECO:0000256" key="1">
    <source>
        <dbReference type="SAM" id="MobiDB-lite"/>
    </source>
</evidence>
<reference evidence="2 3" key="1">
    <citation type="journal article" date="2016" name="Mol. Biol. Evol.">
        <title>Comparative Genomics of Early-Diverging Mushroom-Forming Fungi Provides Insights into the Origins of Lignocellulose Decay Capabilities.</title>
        <authorList>
            <person name="Nagy L.G."/>
            <person name="Riley R."/>
            <person name="Tritt A."/>
            <person name="Adam C."/>
            <person name="Daum C."/>
            <person name="Floudas D."/>
            <person name="Sun H."/>
            <person name="Yadav J.S."/>
            <person name="Pangilinan J."/>
            <person name="Larsson K.H."/>
            <person name="Matsuura K."/>
            <person name="Barry K."/>
            <person name="Labutti K."/>
            <person name="Kuo R."/>
            <person name="Ohm R.A."/>
            <person name="Bhattacharya S.S."/>
            <person name="Shirouzu T."/>
            <person name="Yoshinaga Y."/>
            <person name="Martin F.M."/>
            <person name="Grigoriev I.V."/>
            <person name="Hibbett D.S."/>
        </authorList>
    </citation>
    <scope>NUCLEOTIDE SEQUENCE [LARGE SCALE GENOMIC DNA]</scope>
    <source>
        <strain evidence="2 3">HHB14362 ss-1</strain>
    </source>
</reference>
<gene>
    <name evidence="2" type="ORF">NEOLEDRAFT_182911</name>
</gene>
<evidence type="ECO:0000313" key="2">
    <source>
        <dbReference type="EMBL" id="KZT26950.1"/>
    </source>
</evidence>
<dbReference type="InParanoid" id="A0A165TNV8"/>
<dbReference type="AlphaFoldDB" id="A0A165TNV8"/>
<feature type="compositionally biased region" description="Polar residues" evidence="1">
    <location>
        <begin position="105"/>
        <end position="114"/>
    </location>
</feature>
<proteinExistence type="predicted"/>
<name>A0A165TNV8_9AGAM</name>
<organism evidence="2 3">
    <name type="scientific">Neolentinus lepideus HHB14362 ss-1</name>
    <dbReference type="NCBI Taxonomy" id="1314782"/>
    <lineage>
        <taxon>Eukaryota</taxon>
        <taxon>Fungi</taxon>
        <taxon>Dikarya</taxon>
        <taxon>Basidiomycota</taxon>
        <taxon>Agaricomycotina</taxon>
        <taxon>Agaricomycetes</taxon>
        <taxon>Gloeophyllales</taxon>
        <taxon>Gloeophyllaceae</taxon>
        <taxon>Neolentinus</taxon>
    </lineage>
</organism>
<keyword evidence="3" id="KW-1185">Reference proteome</keyword>
<protein>
    <submittedName>
        <fullName evidence="2">Uncharacterized protein</fullName>
    </submittedName>
</protein>
<dbReference type="EMBL" id="KV425564">
    <property type="protein sequence ID" value="KZT26950.1"/>
    <property type="molecule type" value="Genomic_DNA"/>
</dbReference>
<dbReference type="Proteomes" id="UP000076761">
    <property type="component" value="Unassembled WGS sequence"/>
</dbReference>
<sequence length="199" mass="22071">MDTLLHMSSPLPPRRAALARMVGSGEFCIRSISFLFQRFSLNRLLRELPGRTRDRVSVLLTVVTDSGMLSLGETPQRQRQRQRTSRVTRIPARQTRGSDVDISGATRSPGSPTTDADKPVTRPLAPKSSLICGSPPTNTVTLPHPRSSVPARPSTPEEPYMVHVHTRRACLLLGRLKSSQFRVAQRDVSSSRESPTPRR</sequence>
<accession>A0A165TNV8</accession>